<evidence type="ECO:0000313" key="2">
    <source>
        <dbReference type="Proteomes" id="UP000271162"/>
    </source>
</evidence>
<sequence>MALNSENKMEVEDLQVSEEVRENGREERGQIMRALYAMKLKVGDILSETRIAKDKRAEVEKEITEQVQLVKAKLGVIGEGVGLPAELLKEIEDVLHQRGIETVDEWKTYVRAMERDGEVLSELCELLNTNVFQLGTSVRKLQEAARKGTTDDEGKTIRLASACIDEEEICSQEKDFSIGPMCASRSRKLSVTPMMSAPPIEEAGAFVTYLRSMACVSPGVFKGERSENFREFIRRFTRKYEHVIIEESTLLDILVDDHLGGRAKNVFMALPRGVRERGFDAVVQEMSKLSAEDSTAGRLRAMAELRNLAMRPNQDIASFCNVLEKLGREANPGCSLKDRSLEYAQILFDNLYGWPEHCQLVAAVHRVEPRKVYDEVKHLALTIEQSRRMIGTHYNKHSGVSWRHRAAVTGAT</sequence>
<name>A0A0N4Y1N2_NIPBR</name>
<evidence type="ECO:0000313" key="3">
    <source>
        <dbReference type="WBParaSite" id="NBR_0000954001-mRNA-1"/>
    </source>
</evidence>
<organism evidence="3">
    <name type="scientific">Nippostrongylus brasiliensis</name>
    <name type="common">Rat hookworm</name>
    <dbReference type="NCBI Taxonomy" id="27835"/>
    <lineage>
        <taxon>Eukaryota</taxon>
        <taxon>Metazoa</taxon>
        <taxon>Ecdysozoa</taxon>
        <taxon>Nematoda</taxon>
        <taxon>Chromadorea</taxon>
        <taxon>Rhabditida</taxon>
        <taxon>Rhabditina</taxon>
        <taxon>Rhabditomorpha</taxon>
        <taxon>Strongyloidea</taxon>
        <taxon>Heligmosomidae</taxon>
        <taxon>Nippostrongylus</taxon>
    </lineage>
</organism>
<evidence type="ECO:0000313" key="1">
    <source>
        <dbReference type="EMBL" id="VDL73130.1"/>
    </source>
</evidence>
<dbReference type="AlphaFoldDB" id="A0A0N4Y1N2"/>
<protein>
    <submittedName>
        <fullName evidence="1 3">Uncharacterized protein</fullName>
    </submittedName>
</protein>
<keyword evidence="2" id="KW-1185">Reference proteome</keyword>
<gene>
    <name evidence="1" type="ORF">NBR_LOCUS9541</name>
</gene>
<accession>A0A0N4Y1N2</accession>
<dbReference type="Proteomes" id="UP000271162">
    <property type="component" value="Unassembled WGS sequence"/>
</dbReference>
<dbReference type="STRING" id="27835.A0A0N4Y1N2"/>
<reference evidence="1 2" key="2">
    <citation type="submission" date="2018-11" db="EMBL/GenBank/DDBJ databases">
        <authorList>
            <consortium name="Pathogen Informatics"/>
        </authorList>
    </citation>
    <scope>NUCLEOTIDE SEQUENCE [LARGE SCALE GENOMIC DNA]</scope>
</reference>
<dbReference type="EMBL" id="UYSL01020156">
    <property type="protein sequence ID" value="VDL73130.1"/>
    <property type="molecule type" value="Genomic_DNA"/>
</dbReference>
<reference evidence="3" key="1">
    <citation type="submission" date="2017-02" db="UniProtKB">
        <authorList>
            <consortium name="WormBaseParasite"/>
        </authorList>
    </citation>
    <scope>IDENTIFICATION</scope>
</reference>
<dbReference type="WBParaSite" id="NBR_0000954001-mRNA-1">
    <property type="protein sequence ID" value="NBR_0000954001-mRNA-1"/>
    <property type="gene ID" value="NBR_0000954001"/>
</dbReference>
<proteinExistence type="predicted"/>